<accession>A0A2A2JPB0</accession>
<feature type="region of interest" description="Disordered" evidence="6">
    <location>
        <begin position="1"/>
        <end position="32"/>
    </location>
</feature>
<keyword evidence="10" id="KW-1185">Reference proteome</keyword>
<keyword evidence="3 7" id="KW-1133">Transmembrane helix</keyword>
<dbReference type="OrthoDB" id="3364966at2759"/>
<dbReference type="GO" id="GO:0005789">
    <property type="term" value="C:endoplasmic reticulum membrane"/>
    <property type="evidence" value="ECO:0007669"/>
    <property type="project" value="TreeGrafter"/>
</dbReference>
<comment type="similarity">
    <text evidence="5">Belongs to the TMEM41 family.</text>
</comment>
<name>A0A2A2JPB0_9BILA</name>
<evidence type="ECO:0000256" key="6">
    <source>
        <dbReference type="SAM" id="MobiDB-lite"/>
    </source>
</evidence>
<dbReference type="GO" id="GO:0000045">
    <property type="term" value="P:autophagosome assembly"/>
    <property type="evidence" value="ECO:0007669"/>
    <property type="project" value="TreeGrafter"/>
</dbReference>
<feature type="transmembrane region" description="Helical" evidence="7">
    <location>
        <begin position="246"/>
        <end position="267"/>
    </location>
</feature>
<dbReference type="InterPro" id="IPR045014">
    <property type="entry name" value="TM41A/B"/>
</dbReference>
<feature type="compositionally biased region" description="Basic residues" evidence="6">
    <location>
        <begin position="1"/>
        <end position="10"/>
    </location>
</feature>
<comment type="caution">
    <text evidence="9">The sequence shown here is derived from an EMBL/GenBank/DDBJ whole genome shotgun (WGS) entry which is preliminary data.</text>
</comment>
<dbReference type="EMBL" id="LIAE01010298">
    <property type="protein sequence ID" value="PAV63656.1"/>
    <property type="molecule type" value="Genomic_DNA"/>
</dbReference>
<feature type="transmembrane region" description="Helical" evidence="7">
    <location>
        <begin position="214"/>
        <end position="234"/>
    </location>
</feature>
<evidence type="ECO:0000313" key="10">
    <source>
        <dbReference type="Proteomes" id="UP000218231"/>
    </source>
</evidence>
<dbReference type="PANTHER" id="PTHR43220:SF18">
    <property type="entry name" value="TRANSMEMBRANE PROTEIN 41B"/>
    <property type="match status" value="1"/>
</dbReference>
<dbReference type="STRING" id="2018661.A0A2A2JPB0"/>
<evidence type="ECO:0000256" key="4">
    <source>
        <dbReference type="ARBA" id="ARBA00023136"/>
    </source>
</evidence>
<evidence type="ECO:0000256" key="1">
    <source>
        <dbReference type="ARBA" id="ARBA00004141"/>
    </source>
</evidence>
<evidence type="ECO:0000313" key="9">
    <source>
        <dbReference type="EMBL" id="PAV63656.1"/>
    </source>
</evidence>
<evidence type="ECO:0000256" key="7">
    <source>
        <dbReference type="SAM" id="Phobius"/>
    </source>
</evidence>
<dbReference type="InterPro" id="IPR032816">
    <property type="entry name" value="VTT_dom"/>
</dbReference>
<sequence>MSSKATRSRNGKNAVVDEIRPEKSESRQKGESQEQSNRMYILPLIFAGFISCLLLVFLTFPEMSESDRGQLKLPRNIEDAKVLGRILSKYKNDNFYSVLLAVIAVYITLQSFAIPGSIFLTILSGYLFPFPVAILLVCTCSAAGAAVCYLLSHLFGRQFVIRRFPDRIAYWQSQVAAHRDHLLNYIIFLRVTPILPNWSINILSPVLDVPLSPFFWGTFLGVAPPSFLYIQAGVTLEQMTQTHVVWNWQSIFLLTFFAVISLLPIYFKRKAKSE</sequence>
<evidence type="ECO:0000259" key="8">
    <source>
        <dbReference type="Pfam" id="PF09335"/>
    </source>
</evidence>
<feature type="compositionally biased region" description="Basic and acidic residues" evidence="6">
    <location>
        <begin position="15"/>
        <end position="32"/>
    </location>
</feature>
<dbReference type="Pfam" id="PF09335">
    <property type="entry name" value="VTT_dom"/>
    <property type="match status" value="1"/>
</dbReference>
<evidence type="ECO:0000256" key="5">
    <source>
        <dbReference type="ARBA" id="ARBA00025797"/>
    </source>
</evidence>
<keyword evidence="4 7" id="KW-0472">Membrane</keyword>
<evidence type="ECO:0000256" key="2">
    <source>
        <dbReference type="ARBA" id="ARBA00022692"/>
    </source>
</evidence>
<reference evidence="9 10" key="1">
    <citation type="journal article" date="2017" name="Curr. Biol.">
        <title>Genome architecture and evolution of a unichromosomal asexual nematode.</title>
        <authorList>
            <person name="Fradin H."/>
            <person name="Zegar C."/>
            <person name="Gutwein M."/>
            <person name="Lucas J."/>
            <person name="Kovtun M."/>
            <person name="Corcoran D."/>
            <person name="Baugh L.R."/>
            <person name="Kiontke K."/>
            <person name="Gunsalus K."/>
            <person name="Fitch D.H."/>
            <person name="Piano F."/>
        </authorList>
    </citation>
    <scope>NUCLEOTIDE SEQUENCE [LARGE SCALE GENOMIC DNA]</scope>
    <source>
        <strain evidence="9">PF1309</strain>
    </source>
</reference>
<keyword evidence="2 7" id="KW-0812">Transmembrane</keyword>
<feature type="transmembrane region" description="Helical" evidence="7">
    <location>
        <begin position="95"/>
        <end position="120"/>
    </location>
</feature>
<dbReference type="AlphaFoldDB" id="A0A2A2JPB0"/>
<feature type="domain" description="VTT" evidence="8">
    <location>
        <begin position="114"/>
        <end position="233"/>
    </location>
</feature>
<proteinExistence type="inferred from homology"/>
<feature type="transmembrane region" description="Helical" evidence="7">
    <location>
        <begin position="40"/>
        <end position="60"/>
    </location>
</feature>
<dbReference type="Proteomes" id="UP000218231">
    <property type="component" value="Unassembled WGS sequence"/>
</dbReference>
<dbReference type="PANTHER" id="PTHR43220">
    <property type="match status" value="1"/>
</dbReference>
<feature type="transmembrane region" description="Helical" evidence="7">
    <location>
        <begin position="126"/>
        <end position="152"/>
    </location>
</feature>
<comment type="subcellular location">
    <subcellularLocation>
        <location evidence="1">Membrane</location>
        <topology evidence="1">Multi-pass membrane protein</topology>
    </subcellularLocation>
</comment>
<organism evidence="9 10">
    <name type="scientific">Diploscapter pachys</name>
    <dbReference type="NCBI Taxonomy" id="2018661"/>
    <lineage>
        <taxon>Eukaryota</taxon>
        <taxon>Metazoa</taxon>
        <taxon>Ecdysozoa</taxon>
        <taxon>Nematoda</taxon>
        <taxon>Chromadorea</taxon>
        <taxon>Rhabditida</taxon>
        <taxon>Rhabditina</taxon>
        <taxon>Rhabditomorpha</taxon>
        <taxon>Rhabditoidea</taxon>
        <taxon>Rhabditidae</taxon>
        <taxon>Diploscapter</taxon>
    </lineage>
</organism>
<protein>
    <recommendedName>
        <fullName evidence="8">VTT domain-containing protein</fullName>
    </recommendedName>
</protein>
<gene>
    <name evidence="9" type="ORF">WR25_07776</name>
</gene>
<evidence type="ECO:0000256" key="3">
    <source>
        <dbReference type="ARBA" id="ARBA00022989"/>
    </source>
</evidence>